<proteinExistence type="predicted"/>
<evidence type="ECO:0000313" key="3">
    <source>
        <dbReference type="Proteomes" id="UP001604336"/>
    </source>
</evidence>
<comment type="caution">
    <text evidence="2">The sequence shown here is derived from an EMBL/GenBank/DDBJ whole genome shotgun (WGS) entry which is preliminary data.</text>
</comment>
<dbReference type="SUPFAM" id="SSF52047">
    <property type="entry name" value="RNI-like"/>
    <property type="match status" value="1"/>
</dbReference>
<dbReference type="SUPFAM" id="SSF52058">
    <property type="entry name" value="L domain-like"/>
    <property type="match status" value="1"/>
</dbReference>
<keyword evidence="1" id="KW-0611">Plant defense</keyword>
<dbReference type="EMBL" id="JBFOLK010000005">
    <property type="protein sequence ID" value="KAL2511680.1"/>
    <property type="molecule type" value="Genomic_DNA"/>
</dbReference>
<evidence type="ECO:0000256" key="1">
    <source>
        <dbReference type="ARBA" id="ARBA00022821"/>
    </source>
</evidence>
<reference evidence="3" key="1">
    <citation type="submission" date="2024-07" db="EMBL/GenBank/DDBJ databases">
        <title>Two chromosome-level genome assemblies of Korean endemic species Abeliophyllum distichum and Forsythia ovata (Oleaceae).</title>
        <authorList>
            <person name="Jang H."/>
        </authorList>
    </citation>
    <scope>NUCLEOTIDE SEQUENCE [LARGE SCALE GENOMIC DNA]</scope>
</reference>
<organism evidence="2 3">
    <name type="scientific">Abeliophyllum distichum</name>
    <dbReference type="NCBI Taxonomy" id="126358"/>
    <lineage>
        <taxon>Eukaryota</taxon>
        <taxon>Viridiplantae</taxon>
        <taxon>Streptophyta</taxon>
        <taxon>Embryophyta</taxon>
        <taxon>Tracheophyta</taxon>
        <taxon>Spermatophyta</taxon>
        <taxon>Magnoliopsida</taxon>
        <taxon>eudicotyledons</taxon>
        <taxon>Gunneridae</taxon>
        <taxon>Pentapetalae</taxon>
        <taxon>asterids</taxon>
        <taxon>lamiids</taxon>
        <taxon>Lamiales</taxon>
        <taxon>Oleaceae</taxon>
        <taxon>Forsythieae</taxon>
        <taxon>Abeliophyllum</taxon>
    </lineage>
</organism>
<name>A0ABD1TG15_9LAMI</name>
<dbReference type="Gene3D" id="3.80.10.10">
    <property type="entry name" value="Ribonuclease Inhibitor"/>
    <property type="match status" value="4"/>
</dbReference>
<dbReference type="InterPro" id="IPR032675">
    <property type="entry name" value="LRR_dom_sf"/>
</dbReference>
<sequence length="596" mass="67081">MPAWEQWSFDAGHFDGFHHLQKLTIQKCPKLKKFKFCFSDLKQLTITECQELLDFSPEENFPKLCELEIRQCSKLKELAYSFPSLVKLKIWECQDLTSLSKIPSAGARSEESTSSKDKEFPLLSELDIQNCTELRELPSEFPSLHKLSIRKCKELVSLSIFPKLRDLILEECDELVLGNEVEVKPLSSMVICQLPKLEYPGAQLLRCLSQLINLEISNCDNLLALSENDELGLQALNSLERLVIDGCPKLKKLPDLFSCFTSLKELIILGCQGVEFYPETKLPPMLKRLVIEQCKHLKSLPRSIFNSQDIALEYLEIYGCPRLVSFSEDELPTTLKVLSIWDCFNLEFLPVGINQKNTSLNFLRIWNCHSLKCLSEEVGLPCNLLSLSVMNCENLKPLSDWGLKELANLRNFYFGGCANLVDFNAVELPDSLSSLLLKGIPTLKSLSLGLLNLKYLDILTIRDCPVLENLAPVKLPSSLSCLYISNCPLLSQRRFQAEEISICSGNNPRLDAFLTKEGWNSVGVRFVIWNFEGTVFAVCSKNVTGGFSPEDAEAIALREGLLLAKINGIEIAIGECVVQDMNSDFNLAAVERCDLI</sequence>
<gene>
    <name evidence="2" type="ORF">Adt_17280</name>
</gene>
<dbReference type="PANTHER" id="PTHR36766">
    <property type="entry name" value="PLANT BROAD-SPECTRUM MILDEW RESISTANCE PROTEIN RPW8"/>
    <property type="match status" value="1"/>
</dbReference>
<dbReference type="PANTHER" id="PTHR36766:SF70">
    <property type="entry name" value="DISEASE RESISTANCE PROTEIN RGA4"/>
    <property type="match status" value="1"/>
</dbReference>
<dbReference type="AlphaFoldDB" id="A0ABD1TG15"/>
<protein>
    <submittedName>
        <fullName evidence="2">Disease resistance protein</fullName>
    </submittedName>
</protein>
<keyword evidence="3" id="KW-1185">Reference proteome</keyword>
<evidence type="ECO:0000313" key="2">
    <source>
        <dbReference type="EMBL" id="KAL2511680.1"/>
    </source>
</evidence>
<accession>A0ABD1TG15</accession>
<dbReference type="GO" id="GO:0006952">
    <property type="term" value="P:defense response"/>
    <property type="evidence" value="ECO:0007669"/>
    <property type="project" value="UniProtKB-KW"/>
</dbReference>
<dbReference type="Proteomes" id="UP001604336">
    <property type="component" value="Unassembled WGS sequence"/>
</dbReference>